<protein>
    <recommendedName>
        <fullName evidence="3">CTP synthase (glutamine hydrolyzing)</fullName>
        <ecNumber evidence="3">6.3.4.2</ecNumber>
    </recommendedName>
</protein>
<dbReference type="GO" id="GO:0005829">
    <property type="term" value="C:cytosol"/>
    <property type="evidence" value="ECO:0007669"/>
    <property type="project" value="TreeGrafter"/>
</dbReference>
<comment type="similarity">
    <text evidence="2">Belongs to the CTP synthase family.</text>
</comment>
<dbReference type="InterPro" id="IPR029062">
    <property type="entry name" value="Class_I_gatase-like"/>
</dbReference>
<evidence type="ECO:0000256" key="2">
    <source>
        <dbReference type="ARBA" id="ARBA00007533"/>
    </source>
</evidence>
<dbReference type="Gene3D" id="3.40.50.880">
    <property type="match status" value="1"/>
</dbReference>
<name>A0A1W1XW63_9CLOT</name>
<dbReference type="RefSeq" id="WP_176212737.1">
    <property type="nucleotide sequence ID" value="NZ_FWXH01000022.1"/>
</dbReference>
<sequence length="65" mass="7638">EFREQLIENGLILAGTSPDDRLVEIVEVKDHPWFVGVQFHPEFKSRPNRPHPLFREFIKAALKNK</sequence>
<keyword evidence="4" id="KW-0436">Ligase</keyword>
<dbReference type="UniPathway" id="UPA00159">
    <property type="reaction ID" value="UER00277"/>
</dbReference>
<reference evidence="11 12" key="1">
    <citation type="submission" date="2017-04" db="EMBL/GenBank/DDBJ databases">
        <authorList>
            <person name="Afonso C.L."/>
            <person name="Miller P.J."/>
            <person name="Scott M.A."/>
            <person name="Spackman E."/>
            <person name="Goraichik I."/>
            <person name="Dimitrov K.M."/>
            <person name="Suarez D.L."/>
            <person name="Swayne D.E."/>
        </authorList>
    </citation>
    <scope>NUCLEOTIDE SEQUENCE [LARGE SCALE GENOMIC DNA]</scope>
    <source>
        <strain evidence="11 12">DSM 12555</strain>
    </source>
</reference>
<dbReference type="PROSITE" id="PS51273">
    <property type="entry name" value="GATASE_TYPE_1"/>
    <property type="match status" value="1"/>
</dbReference>
<accession>A0A1W1XW63</accession>
<evidence type="ECO:0000256" key="4">
    <source>
        <dbReference type="ARBA" id="ARBA00022598"/>
    </source>
</evidence>
<evidence type="ECO:0000256" key="3">
    <source>
        <dbReference type="ARBA" id="ARBA00012291"/>
    </source>
</evidence>
<dbReference type="Pfam" id="PF00117">
    <property type="entry name" value="GATase"/>
    <property type="match status" value="1"/>
</dbReference>
<evidence type="ECO:0000256" key="9">
    <source>
        <dbReference type="ARBA" id="ARBA00047781"/>
    </source>
</evidence>
<dbReference type="PANTHER" id="PTHR11550">
    <property type="entry name" value="CTP SYNTHASE"/>
    <property type="match status" value="1"/>
</dbReference>
<keyword evidence="12" id="KW-1185">Reference proteome</keyword>
<evidence type="ECO:0000256" key="6">
    <source>
        <dbReference type="ARBA" id="ARBA00022840"/>
    </source>
</evidence>
<evidence type="ECO:0000256" key="7">
    <source>
        <dbReference type="ARBA" id="ARBA00022962"/>
    </source>
</evidence>
<evidence type="ECO:0000256" key="5">
    <source>
        <dbReference type="ARBA" id="ARBA00022741"/>
    </source>
</evidence>
<keyword evidence="11" id="KW-0808">Transferase</keyword>
<dbReference type="EC" id="6.3.4.2" evidence="3"/>
<dbReference type="InterPro" id="IPR004468">
    <property type="entry name" value="CTP_synthase"/>
</dbReference>
<evidence type="ECO:0000313" key="12">
    <source>
        <dbReference type="Proteomes" id="UP000192468"/>
    </source>
</evidence>
<dbReference type="GO" id="GO:0003883">
    <property type="term" value="F:CTP synthase activity"/>
    <property type="evidence" value="ECO:0007669"/>
    <property type="project" value="UniProtKB-EC"/>
</dbReference>
<dbReference type="InterPro" id="IPR017926">
    <property type="entry name" value="GATASE"/>
</dbReference>
<gene>
    <name evidence="11" type="ORF">SAMN02745134_03427</name>
</gene>
<dbReference type="AlphaFoldDB" id="A0A1W1XW63"/>
<dbReference type="GO" id="GO:0016740">
    <property type="term" value="F:transferase activity"/>
    <property type="evidence" value="ECO:0007669"/>
    <property type="project" value="UniProtKB-KW"/>
</dbReference>
<comment type="catalytic activity">
    <reaction evidence="9">
        <text>UTP + L-glutamine + ATP + H2O = CTP + L-glutamate + ADP + phosphate + 2 H(+)</text>
        <dbReference type="Rhea" id="RHEA:26426"/>
        <dbReference type="ChEBI" id="CHEBI:15377"/>
        <dbReference type="ChEBI" id="CHEBI:15378"/>
        <dbReference type="ChEBI" id="CHEBI:29985"/>
        <dbReference type="ChEBI" id="CHEBI:30616"/>
        <dbReference type="ChEBI" id="CHEBI:37563"/>
        <dbReference type="ChEBI" id="CHEBI:43474"/>
        <dbReference type="ChEBI" id="CHEBI:46398"/>
        <dbReference type="ChEBI" id="CHEBI:58359"/>
        <dbReference type="ChEBI" id="CHEBI:456216"/>
        <dbReference type="EC" id="6.3.4.2"/>
    </reaction>
</comment>
<proteinExistence type="inferred from homology"/>
<dbReference type="GO" id="GO:0005524">
    <property type="term" value="F:ATP binding"/>
    <property type="evidence" value="ECO:0007669"/>
    <property type="project" value="UniProtKB-KW"/>
</dbReference>
<keyword evidence="5" id="KW-0547">Nucleotide-binding</keyword>
<dbReference type="PANTHER" id="PTHR11550:SF0">
    <property type="entry name" value="CTP SYNTHASE-RELATED"/>
    <property type="match status" value="1"/>
</dbReference>
<dbReference type="GO" id="GO:0019856">
    <property type="term" value="P:pyrimidine nucleobase biosynthetic process"/>
    <property type="evidence" value="ECO:0007669"/>
    <property type="project" value="TreeGrafter"/>
</dbReference>
<evidence type="ECO:0000313" key="11">
    <source>
        <dbReference type="EMBL" id="SMC28173.1"/>
    </source>
</evidence>
<dbReference type="Proteomes" id="UP000192468">
    <property type="component" value="Unassembled WGS sequence"/>
</dbReference>
<dbReference type="STRING" id="1121291.SAMN02745134_03427"/>
<feature type="domain" description="Glutamine amidotransferase" evidence="10">
    <location>
        <begin position="3"/>
        <end position="59"/>
    </location>
</feature>
<evidence type="ECO:0000259" key="10">
    <source>
        <dbReference type="Pfam" id="PF00117"/>
    </source>
</evidence>
<feature type="non-terminal residue" evidence="11">
    <location>
        <position position="1"/>
    </location>
</feature>
<keyword evidence="7 11" id="KW-0315">Glutamine amidotransferase</keyword>
<organism evidence="11 12">
    <name type="scientific">Clostridium acidisoli DSM 12555</name>
    <dbReference type="NCBI Taxonomy" id="1121291"/>
    <lineage>
        <taxon>Bacteria</taxon>
        <taxon>Bacillati</taxon>
        <taxon>Bacillota</taxon>
        <taxon>Clostridia</taxon>
        <taxon>Eubacteriales</taxon>
        <taxon>Clostridiaceae</taxon>
        <taxon>Clostridium</taxon>
    </lineage>
</organism>
<keyword evidence="6" id="KW-0067">ATP-binding</keyword>
<comment type="pathway">
    <text evidence="1">Pyrimidine metabolism; CTP biosynthesis via de novo pathway; CTP from UDP: step 2/2.</text>
</comment>
<dbReference type="GO" id="GO:0042802">
    <property type="term" value="F:identical protein binding"/>
    <property type="evidence" value="ECO:0007669"/>
    <property type="project" value="TreeGrafter"/>
</dbReference>
<evidence type="ECO:0000256" key="8">
    <source>
        <dbReference type="ARBA" id="ARBA00022975"/>
    </source>
</evidence>
<keyword evidence="8" id="KW-0665">Pyrimidine biosynthesis</keyword>
<dbReference type="SUPFAM" id="SSF52317">
    <property type="entry name" value="Class I glutamine amidotransferase-like"/>
    <property type="match status" value="1"/>
</dbReference>
<dbReference type="GO" id="GO:0044210">
    <property type="term" value="P:'de novo' CTP biosynthetic process"/>
    <property type="evidence" value="ECO:0007669"/>
    <property type="project" value="UniProtKB-UniPathway"/>
</dbReference>
<evidence type="ECO:0000256" key="1">
    <source>
        <dbReference type="ARBA" id="ARBA00005171"/>
    </source>
</evidence>
<dbReference type="EMBL" id="FWXH01000022">
    <property type="protein sequence ID" value="SMC28173.1"/>
    <property type="molecule type" value="Genomic_DNA"/>
</dbReference>